<dbReference type="AlphaFoldDB" id="A0AAE1AD44"/>
<keyword evidence="3" id="KW-1185">Reference proteome</keyword>
<evidence type="ECO:0000313" key="2">
    <source>
        <dbReference type="EMBL" id="KAK3785633.1"/>
    </source>
</evidence>
<protein>
    <submittedName>
        <fullName evidence="2">Uncharacterized protein</fullName>
    </submittedName>
</protein>
<dbReference type="EMBL" id="JAWDGP010002096">
    <property type="protein sequence ID" value="KAK3785633.1"/>
    <property type="molecule type" value="Genomic_DNA"/>
</dbReference>
<feature type="non-terminal residue" evidence="2">
    <location>
        <position position="1"/>
    </location>
</feature>
<dbReference type="Proteomes" id="UP001283361">
    <property type="component" value="Unassembled WGS sequence"/>
</dbReference>
<feature type="compositionally biased region" description="Basic residues" evidence="1">
    <location>
        <begin position="58"/>
        <end position="67"/>
    </location>
</feature>
<feature type="region of interest" description="Disordered" evidence="1">
    <location>
        <begin position="1"/>
        <end position="71"/>
    </location>
</feature>
<feature type="compositionally biased region" description="Polar residues" evidence="1">
    <location>
        <begin position="1"/>
        <end position="15"/>
    </location>
</feature>
<organism evidence="2 3">
    <name type="scientific">Elysia crispata</name>
    <name type="common">lettuce slug</name>
    <dbReference type="NCBI Taxonomy" id="231223"/>
    <lineage>
        <taxon>Eukaryota</taxon>
        <taxon>Metazoa</taxon>
        <taxon>Spiralia</taxon>
        <taxon>Lophotrochozoa</taxon>
        <taxon>Mollusca</taxon>
        <taxon>Gastropoda</taxon>
        <taxon>Heterobranchia</taxon>
        <taxon>Euthyneura</taxon>
        <taxon>Panpulmonata</taxon>
        <taxon>Sacoglossa</taxon>
        <taxon>Placobranchoidea</taxon>
        <taxon>Plakobranchidae</taxon>
        <taxon>Elysia</taxon>
    </lineage>
</organism>
<gene>
    <name evidence="2" type="ORF">RRG08_051142</name>
</gene>
<comment type="caution">
    <text evidence="2">The sequence shown here is derived from an EMBL/GenBank/DDBJ whole genome shotgun (WGS) entry which is preliminary data.</text>
</comment>
<proteinExistence type="predicted"/>
<reference evidence="2" key="1">
    <citation type="journal article" date="2023" name="G3 (Bethesda)">
        <title>A reference genome for the long-term kleptoplast-retaining sea slug Elysia crispata morphotype clarki.</title>
        <authorList>
            <person name="Eastman K.E."/>
            <person name="Pendleton A.L."/>
            <person name="Shaikh M.A."/>
            <person name="Suttiyut T."/>
            <person name="Ogas R."/>
            <person name="Tomko P."/>
            <person name="Gavelis G."/>
            <person name="Widhalm J.R."/>
            <person name="Wisecaver J.H."/>
        </authorList>
    </citation>
    <scope>NUCLEOTIDE SEQUENCE</scope>
    <source>
        <strain evidence="2">ECLA1</strain>
    </source>
</reference>
<name>A0AAE1AD44_9GAST</name>
<evidence type="ECO:0000256" key="1">
    <source>
        <dbReference type="SAM" id="MobiDB-lite"/>
    </source>
</evidence>
<evidence type="ECO:0000313" key="3">
    <source>
        <dbReference type="Proteomes" id="UP001283361"/>
    </source>
</evidence>
<sequence length="89" mass="9637">TARQQPQSSVKTSHNIHPDPTPSDHFAAAAEPLDDNPTSKTPAPALTLTVSCPDTSRRRLQPPKQRRVPNSSAVAETLILQAFVQFALL</sequence>
<accession>A0AAE1AD44</accession>